<dbReference type="GeneID" id="69805948"/>
<dbReference type="EMBL" id="JARAWC010000004">
    <property type="protein sequence ID" value="MDX2959519.1"/>
    <property type="molecule type" value="Genomic_DNA"/>
</dbReference>
<evidence type="ECO:0000313" key="2">
    <source>
        <dbReference type="EMBL" id="MDX3019193.1"/>
    </source>
</evidence>
<dbReference type="GO" id="GO:0016787">
    <property type="term" value="F:hydrolase activity"/>
    <property type="evidence" value="ECO:0007669"/>
    <property type="project" value="UniProtKB-KW"/>
</dbReference>
<accession>A0AAP6B7B6</accession>
<dbReference type="Proteomes" id="UP001282288">
    <property type="component" value="Unassembled WGS sequence"/>
</dbReference>
<gene>
    <name evidence="1" type="ORF">PV399_07280</name>
    <name evidence="2" type="ORF">PV666_15010</name>
</gene>
<dbReference type="EMBL" id="JARAWP010000008">
    <property type="protein sequence ID" value="MDX3019193.1"/>
    <property type="molecule type" value="Genomic_DNA"/>
</dbReference>
<dbReference type="RefSeq" id="WP_010356321.1">
    <property type="nucleotide sequence ID" value="NZ_BCMK01000094.1"/>
</dbReference>
<dbReference type="InterPro" id="IPR029058">
    <property type="entry name" value="AB_hydrolase_fold"/>
</dbReference>
<proteinExistence type="predicted"/>
<name>A0AAP6B7B6_9ACTN</name>
<keyword evidence="1" id="KW-0378">Hydrolase</keyword>
<evidence type="ECO:0000313" key="3">
    <source>
        <dbReference type="Proteomes" id="UP001272987"/>
    </source>
</evidence>
<protein>
    <submittedName>
        <fullName evidence="1">Alpha/beta hydrolase</fullName>
    </submittedName>
</protein>
<dbReference type="Gene3D" id="3.40.50.1820">
    <property type="entry name" value="alpha/beta hydrolase"/>
    <property type="match status" value="1"/>
</dbReference>
<sequence>MPASEPLEMQARRPDITHLTTIPNAGHDVHLDRPNELYETVAEFVSRPRSSA</sequence>
<dbReference type="Proteomes" id="UP001272987">
    <property type="component" value="Unassembled WGS sequence"/>
</dbReference>
<keyword evidence="3" id="KW-1185">Reference proteome</keyword>
<reference evidence="1 3" key="1">
    <citation type="journal article" date="2023" name="Microb. Genom.">
        <title>Mesoterricola silvestris gen. nov., sp. nov., Mesoterricola sediminis sp. nov., Geothrix oryzae sp. nov., Geothrix edaphica sp. nov., Geothrix rubra sp. nov., and Geothrix limicola sp. nov., six novel members of Acidobacteriota isolated from soils.</title>
        <authorList>
            <person name="Weisberg A.J."/>
            <person name="Pearce E."/>
            <person name="Kramer C.G."/>
            <person name="Chang J.H."/>
            <person name="Clarke C.R."/>
        </authorList>
    </citation>
    <scope>NUCLEOTIDE SEQUENCE</scope>
    <source>
        <strain evidence="2 3">NB05-1H</strain>
        <strain evidence="1">NRRL_B-16521</strain>
    </source>
</reference>
<dbReference type="AlphaFoldDB" id="A0AAP6B7B6"/>
<dbReference type="SUPFAM" id="SSF53474">
    <property type="entry name" value="alpha/beta-Hydrolases"/>
    <property type="match status" value="1"/>
</dbReference>
<comment type="caution">
    <text evidence="1">The sequence shown here is derived from an EMBL/GenBank/DDBJ whole genome shotgun (WGS) entry which is preliminary data.</text>
</comment>
<organism evidence="1 4">
    <name type="scientific">Streptomyces acidiscabies</name>
    <dbReference type="NCBI Taxonomy" id="42234"/>
    <lineage>
        <taxon>Bacteria</taxon>
        <taxon>Bacillati</taxon>
        <taxon>Actinomycetota</taxon>
        <taxon>Actinomycetes</taxon>
        <taxon>Kitasatosporales</taxon>
        <taxon>Streptomycetaceae</taxon>
        <taxon>Streptomyces</taxon>
    </lineage>
</organism>
<evidence type="ECO:0000313" key="1">
    <source>
        <dbReference type="EMBL" id="MDX2959519.1"/>
    </source>
</evidence>
<evidence type="ECO:0000313" key="4">
    <source>
        <dbReference type="Proteomes" id="UP001282288"/>
    </source>
</evidence>